<reference evidence="3 4" key="1">
    <citation type="submission" date="2020-09" db="EMBL/GenBank/DDBJ databases">
        <title>A novel species.</title>
        <authorList>
            <person name="Gao J."/>
        </authorList>
    </citation>
    <scope>NUCLEOTIDE SEQUENCE [LARGE SCALE GENOMIC DNA]</scope>
    <source>
        <strain evidence="3 4">CRXT-Y-14</strain>
    </source>
</reference>
<evidence type="ECO:0000256" key="1">
    <source>
        <dbReference type="SAM" id="MobiDB-lite"/>
    </source>
</evidence>
<sequence>MSDEMPQEPEAPQEPGFQDRPAAPRRRRLTTVLVAGVVLLAVAGGVGFTVVTVRDADRTAATTVWGDAKEPKQQAGRHSGGDLRERLLPVPDGYVPGPDIDEFGNDHVITGQDAVDRFEAGSDDLPARQREARRKAVDKLRLKGLAMRSYASEDDDLVIETRLAEIGNRQVGRDLKDFQSGFLRALGVFKKGPAIKGHRNADCFLAPREGKDGLDLLTCSAYEDDLLVSVTAYGPKSLDTKAVADLLARQLDHISSRGEFV</sequence>
<name>A0A7H1B8H2_9ACTN</name>
<proteinExistence type="predicted"/>
<evidence type="ECO:0008006" key="5">
    <source>
        <dbReference type="Google" id="ProtNLM"/>
    </source>
</evidence>
<evidence type="ECO:0000256" key="2">
    <source>
        <dbReference type="SAM" id="Phobius"/>
    </source>
</evidence>
<feature type="region of interest" description="Disordered" evidence="1">
    <location>
        <begin position="64"/>
        <end position="88"/>
    </location>
</feature>
<keyword evidence="2" id="KW-0472">Membrane</keyword>
<keyword evidence="4" id="KW-1185">Reference proteome</keyword>
<dbReference type="Proteomes" id="UP000516428">
    <property type="component" value="Chromosome"/>
</dbReference>
<evidence type="ECO:0000313" key="3">
    <source>
        <dbReference type="EMBL" id="QNS05027.1"/>
    </source>
</evidence>
<gene>
    <name evidence="3" type="ORF">IAG42_16360</name>
</gene>
<feature type="region of interest" description="Disordered" evidence="1">
    <location>
        <begin position="1"/>
        <end position="24"/>
    </location>
</feature>
<protein>
    <recommendedName>
        <fullName evidence="5">Secreted protein</fullName>
    </recommendedName>
</protein>
<keyword evidence="2" id="KW-1133">Transmembrane helix</keyword>
<evidence type="ECO:0000313" key="4">
    <source>
        <dbReference type="Proteomes" id="UP000516428"/>
    </source>
</evidence>
<organism evidence="3 4">
    <name type="scientific">Streptomyces xanthii</name>
    <dbReference type="NCBI Taxonomy" id="2768069"/>
    <lineage>
        <taxon>Bacteria</taxon>
        <taxon>Bacillati</taxon>
        <taxon>Actinomycetota</taxon>
        <taxon>Actinomycetes</taxon>
        <taxon>Kitasatosporales</taxon>
        <taxon>Streptomycetaceae</taxon>
        <taxon>Streptomyces</taxon>
    </lineage>
</organism>
<feature type="transmembrane region" description="Helical" evidence="2">
    <location>
        <begin position="29"/>
        <end position="51"/>
    </location>
</feature>
<accession>A0A7H1B8H2</accession>
<dbReference type="RefSeq" id="WP_188337728.1">
    <property type="nucleotide sequence ID" value="NZ_CP061281.1"/>
</dbReference>
<keyword evidence="2" id="KW-0812">Transmembrane</keyword>
<dbReference type="AlphaFoldDB" id="A0A7H1B8H2"/>
<dbReference type="KEGG" id="sxn:IAG42_16360"/>
<dbReference type="EMBL" id="CP061281">
    <property type="protein sequence ID" value="QNS05027.1"/>
    <property type="molecule type" value="Genomic_DNA"/>
</dbReference>